<keyword evidence="1" id="KW-0118">Viral capsid assembly</keyword>
<dbReference type="EMBL" id="BK032519">
    <property type="protein sequence ID" value="DAF45781.1"/>
    <property type="molecule type" value="Genomic_DNA"/>
</dbReference>
<accession>A0A8S5S425</accession>
<evidence type="ECO:0000256" key="2">
    <source>
        <dbReference type="ARBA" id="ARBA00023009"/>
    </source>
</evidence>
<keyword evidence="2" id="KW-1171">Viral genome ejection through host cell envelope</keyword>
<keyword evidence="2" id="KW-1160">Virus entry into host cell</keyword>
<dbReference type="Pfam" id="PF04860">
    <property type="entry name" value="Phage_portal"/>
    <property type="match status" value="1"/>
</dbReference>
<keyword evidence="1" id="KW-1188">Viral release from host cell</keyword>
<evidence type="ECO:0000256" key="1">
    <source>
        <dbReference type="ARBA" id="ARBA00022950"/>
    </source>
</evidence>
<proteinExistence type="predicted"/>
<protein>
    <submittedName>
        <fullName evidence="4">Portal protein</fullName>
    </submittedName>
</protein>
<reference evidence="4" key="1">
    <citation type="journal article" date="2021" name="Proc. Natl. Acad. Sci. U.S.A.">
        <title>A Catalog of Tens of Thousands of Viruses from Human Metagenomes Reveals Hidden Associations with Chronic Diseases.</title>
        <authorList>
            <person name="Tisza M.J."/>
            <person name="Buck C.B."/>
        </authorList>
    </citation>
    <scope>NUCLEOTIDE SEQUENCE</scope>
    <source>
        <strain evidence="4">CtmP938</strain>
    </source>
</reference>
<name>A0A8S5S425_9CAUD</name>
<keyword evidence="2" id="KW-1162">Viral penetration into host cytoplasm</keyword>
<sequence length="433" mass="48391">MGLLNWLRNAVGINDAGRESANLNENKLLEWLGIDRSHPEAINETTYYICLKVLSETMGKLPLKLYAEDKAGGRIRAPVDDESDVVLNRPNPAMTPATFWSTMEANCNHFGNAYAWIQRISIPDGRFGGRIKITGLWPMRSDYVTVYMDDAGIFGNRGQLYYHYRTDTGNELIFRQDNILHLKTWMTWDGVMGKSVQDILYSTVAGSGYAQRYLEKLYESGLTASSVLQYTGDLDENLRKQLQKKYNALLSGAQNAGKVVALPVGMTLSPLSYKLADAQFMELKKYSALQIAAAFGVKPDQINDYEKSSYSSSEAQQLAFLTDTMLYRLAQYEQEIQYKLLTAEQRAAGMVYKFNEKVLLRATAQVQMQTIASGINNGIYTPNEARNLLDLPSREGGDVLIVNGNYVPLTSVGAAYGLSQKGGEENNDSENEW</sequence>
<dbReference type="InterPro" id="IPR006944">
    <property type="entry name" value="Phage/GTA_portal"/>
</dbReference>
<evidence type="ECO:0000256" key="3">
    <source>
        <dbReference type="ARBA" id="ARBA00023219"/>
    </source>
</evidence>
<dbReference type="NCBIfam" id="TIGR01537">
    <property type="entry name" value="portal_HK97"/>
    <property type="match status" value="1"/>
</dbReference>
<evidence type="ECO:0000313" key="4">
    <source>
        <dbReference type="EMBL" id="DAF45781.1"/>
    </source>
</evidence>
<organism evidence="4">
    <name type="scientific">Siphoviridae sp. ctmP938</name>
    <dbReference type="NCBI Taxonomy" id="2827933"/>
    <lineage>
        <taxon>Viruses</taxon>
        <taxon>Duplodnaviria</taxon>
        <taxon>Heunggongvirae</taxon>
        <taxon>Uroviricota</taxon>
        <taxon>Caudoviricetes</taxon>
    </lineage>
</organism>
<dbReference type="InterPro" id="IPR006427">
    <property type="entry name" value="Portal_HK97"/>
</dbReference>
<keyword evidence="3" id="KW-0231">Viral genome packaging</keyword>